<proteinExistence type="predicted"/>
<evidence type="ECO:0008006" key="4">
    <source>
        <dbReference type="Google" id="ProtNLM"/>
    </source>
</evidence>
<comment type="caution">
    <text evidence="2">The sequence shown here is derived from an EMBL/GenBank/DDBJ whole genome shotgun (WGS) entry which is preliminary data.</text>
</comment>
<evidence type="ECO:0000313" key="3">
    <source>
        <dbReference type="Proteomes" id="UP000003529"/>
    </source>
</evidence>
<evidence type="ECO:0000256" key="1">
    <source>
        <dbReference type="SAM" id="Phobius"/>
    </source>
</evidence>
<gene>
    <name evidence="2" type="ORF">VEIDISOL_00015</name>
</gene>
<dbReference type="HOGENOM" id="CLU_145474_0_0_9"/>
<keyword evidence="3" id="KW-1185">Reference proteome</keyword>
<name>C4FMB8_9FIRM</name>
<reference evidence="2" key="1">
    <citation type="submission" date="2009-04" db="EMBL/GenBank/DDBJ databases">
        <authorList>
            <person name="Weinstock G."/>
            <person name="Sodergren E."/>
            <person name="Clifton S."/>
            <person name="Fulton L."/>
            <person name="Fulton B."/>
            <person name="Courtney L."/>
            <person name="Fronick C."/>
            <person name="Harrison M."/>
            <person name="Strong C."/>
            <person name="Farmer C."/>
            <person name="Delahaunty K."/>
            <person name="Markovic C."/>
            <person name="Hall O."/>
            <person name="Minx P."/>
            <person name="Tomlinson C."/>
            <person name="Mitreva M."/>
            <person name="Nelson J."/>
            <person name="Hou S."/>
            <person name="Wollam A."/>
            <person name="Pepin K.H."/>
            <person name="Johnson M."/>
            <person name="Bhonagiri V."/>
            <person name="Nash W.E."/>
            <person name="Warren W."/>
            <person name="Chinwalla A."/>
            <person name="Mardis E.R."/>
            <person name="Wilson R.K."/>
        </authorList>
    </citation>
    <scope>NUCLEOTIDE SEQUENCE [LARGE SCALE GENOMIC DNA]</scope>
    <source>
        <strain evidence="2">ATCC 17748</strain>
    </source>
</reference>
<evidence type="ECO:0000313" key="2">
    <source>
        <dbReference type="EMBL" id="EEP65952.1"/>
    </source>
</evidence>
<protein>
    <recommendedName>
        <fullName evidence="4">Tat pathway signal sequence domain protein</fullName>
    </recommendedName>
</protein>
<keyword evidence="1" id="KW-0472">Membrane</keyword>
<dbReference type="Proteomes" id="UP000003529">
    <property type="component" value="Unassembled WGS sequence"/>
</dbReference>
<dbReference type="AlphaFoldDB" id="C4FMB8"/>
<keyword evidence="1" id="KW-1133">Transmembrane helix</keyword>
<feature type="transmembrane region" description="Helical" evidence="1">
    <location>
        <begin position="43"/>
        <end position="60"/>
    </location>
</feature>
<organism evidence="2 3">
    <name type="scientific">Veillonella dispar ATCC 17748</name>
    <dbReference type="NCBI Taxonomy" id="546273"/>
    <lineage>
        <taxon>Bacteria</taxon>
        <taxon>Bacillati</taxon>
        <taxon>Bacillota</taxon>
        <taxon>Negativicutes</taxon>
        <taxon>Veillonellales</taxon>
        <taxon>Veillonellaceae</taxon>
        <taxon>Veillonella</taxon>
    </lineage>
</organism>
<sequence>MKRIVLYIEQPIVVGSEVAILMRISPFFGIINKYSNDKTEVILMRKFLYMLAALLVLIGINTHDVEARTDVYATTYNGNSWYVDQDSVKRVGDVLNFTVYTTSGLSYKVSSSDSNYYNADVFYYNNKLVSDNGQSVWKSPGMMAAMRVARR</sequence>
<feature type="transmembrane region" description="Helical" evidence="1">
    <location>
        <begin position="12"/>
        <end position="31"/>
    </location>
</feature>
<dbReference type="EMBL" id="ACIK02000004">
    <property type="protein sequence ID" value="EEP65952.1"/>
    <property type="molecule type" value="Genomic_DNA"/>
</dbReference>
<keyword evidence="1" id="KW-0812">Transmembrane</keyword>
<accession>C4FMB8</accession>